<dbReference type="AlphaFoldDB" id="A0A450S0Z6"/>
<evidence type="ECO:0000313" key="2">
    <source>
        <dbReference type="EMBL" id="VFJ61918.1"/>
    </source>
</evidence>
<dbReference type="EMBL" id="CAADEX010000010">
    <property type="protein sequence ID" value="VFJ45320.1"/>
    <property type="molecule type" value="Genomic_DNA"/>
</dbReference>
<evidence type="ECO:0000313" key="1">
    <source>
        <dbReference type="EMBL" id="VFJ45320.1"/>
    </source>
</evidence>
<protein>
    <submittedName>
        <fullName evidence="1">Uncharacterized protein</fullName>
    </submittedName>
</protein>
<accession>A0A450S0Z6</accession>
<organism evidence="1">
    <name type="scientific">Candidatus Kentrum sp. DK</name>
    <dbReference type="NCBI Taxonomy" id="2126562"/>
    <lineage>
        <taxon>Bacteria</taxon>
        <taxon>Pseudomonadati</taxon>
        <taxon>Pseudomonadota</taxon>
        <taxon>Gammaproteobacteria</taxon>
        <taxon>Candidatus Kentrum</taxon>
    </lineage>
</organism>
<reference evidence="1" key="1">
    <citation type="submission" date="2019-02" db="EMBL/GenBank/DDBJ databases">
        <authorList>
            <person name="Gruber-Vodicka R. H."/>
            <person name="Seah K. B. B."/>
        </authorList>
    </citation>
    <scope>NUCLEOTIDE SEQUENCE</scope>
    <source>
        <strain evidence="2">BECK_DK161</strain>
        <strain evidence="1">BECK_DK47</strain>
    </source>
</reference>
<dbReference type="EMBL" id="CAADEY010000092">
    <property type="protein sequence ID" value="VFJ61918.1"/>
    <property type="molecule type" value="Genomic_DNA"/>
</dbReference>
<sequence length="67" mass="7423">MCNSVDAPSKTLVEQHANLFGENIDNKHKKDNVSLAQPSPYPFVQTFTVYTFPDTTTDQGDSYAKLG</sequence>
<gene>
    <name evidence="1" type="ORF">BECKDK2373B_GA0170837_101030</name>
    <name evidence="2" type="ORF">BECKDK2373C_GA0170839_109215</name>
</gene>
<name>A0A450S0Z6_9GAMM</name>
<proteinExistence type="predicted"/>